<dbReference type="Proteomes" id="UP000800200">
    <property type="component" value="Unassembled WGS sequence"/>
</dbReference>
<evidence type="ECO:0000313" key="6">
    <source>
        <dbReference type="Proteomes" id="UP000800200"/>
    </source>
</evidence>
<dbReference type="PROSITE" id="PS00018">
    <property type="entry name" value="EF_HAND_1"/>
    <property type="match status" value="2"/>
</dbReference>
<dbReference type="PANTHER" id="PTHR23048">
    <property type="entry name" value="MYOSIN LIGHT CHAIN 1, 3"/>
    <property type="match status" value="1"/>
</dbReference>
<dbReference type="GO" id="GO:0005509">
    <property type="term" value="F:calcium ion binding"/>
    <property type="evidence" value="ECO:0007669"/>
    <property type="project" value="InterPro"/>
</dbReference>
<keyword evidence="6" id="KW-1185">Reference proteome</keyword>
<dbReference type="SMART" id="SM00054">
    <property type="entry name" value="EFh"/>
    <property type="match status" value="2"/>
</dbReference>
<gene>
    <name evidence="5" type="ORF">K469DRAFT_754655</name>
</gene>
<dbReference type="InterPro" id="IPR011990">
    <property type="entry name" value="TPR-like_helical_dom_sf"/>
</dbReference>
<feature type="domain" description="EF-hand" evidence="4">
    <location>
        <begin position="241"/>
        <end position="276"/>
    </location>
</feature>
<sequence>MYAEDELGRMIVDAGHDWLRELKPEECFSVPCLILTHPENIKDQQACLRFYSKLEPLLPTELHVFRAIFEEHLRITDRCSCFPHHDHYYGRQTLEVGRKLMESPGLRFDFPLIAEGGNVRFGHEPQKLWDATQMTFNVVERLDSFVKNKLKRKNTVVTDWLIPKKAAECREAFRKFDKNGSGFLDTEELAAVLQATGWSYTQTELQSTIDTISGSSGSKGTTFDQFAAILQACLQGLDSLLTRSEITEMMKKCDANNDGMISYEEFVSLVPVMIMPVSAQADRSLWDIMSPVELSSAVMGGFGWAEIKTTT</sequence>
<dbReference type="EMBL" id="ML994676">
    <property type="protein sequence ID" value="KAF2178369.1"/>
    <property type="molecule type" value="Genomic_DNA"/>
</dbReference>
<protein>
    <recommendedName>
        <fullName evidence="1">Calmodulin</fullName>
    </recommendedName>
</protein>
<evidence type="ECO:0000256" key="1">
    <source>
        <dbReference type="ARBA" id="ARBA00020786"/>
    </source>
</evidence>
<feature type="domain" description="EF-hand" evidence="4">
    <location>
        <begin position="164"/>
        <end position="199"/>
    </location>
</feature>
<reference evidence="5" key="1">
    <citation type="journal article" date="2020" name="Stud. Mycol.">
        <title>101 Dothideomycetes genomes: a test case for predicting lifestyles and emergence of pathogens.</title>
        <authorList>
            <person name="Haridas S."/>
            <person name="Albert R."/>
            <person name="Binder M."/>
            <person name="Bloem J."/>
            <person name="Labutti K."/>
            <person name="Salamov A."/>
            <person name="Andreopoulos B."/>
            <person name="Baker S."/>
            <person name="Barry K."/>
            <person name="Bills G."/>
            <person name="Bluhm B."/>
            <person name="Cannon C."/>
            <person name="Castanera R."/>
            <person name="Culley D."/>
            <person name="Daum C."/>
            <person name="Ezra D."/>
            <person name="Gonzalez J."/>
            <person name="Henrissat B."/>
            <person name="Kuo A."/>
            <person name="Liang C."/>
            <person name="Lipzen A."/>
            <person name="Lutzoni F."/>
            <person name="Magnuson J."/>
            <person name="Mondo S."/>
            <person name="Nolan M."/>
            <person name="Ohm R."/>
            <person name="Pangilinan J."/>
            <person name="Park H.-J."/>
            <person name="Ramirez L."/>
            <person name="Alfaro M."/>
            <person name="Sun H."/>
            <person name="Tritt A."/>
            <person name="Yoshinaga Y."/>
            <person name="Zwiers L.-H."/>
            <person name="Turgeon B."/>
            <person name="Goodwin S."/>
            <person name="Spatafora J."/>
            <person name="Crous P."/>
            <person name="Grigoriev I."/>
        </authorList>
    </citation>
    <scope>NUCLEOTIDE SEQUENCE</scope>
    <source>
        <strain evidence="5">CBS 207.26</strain>
    </source>
</reference>
<dbReference type="AlphaFoldDB" id="A0A6A6DJD0"/>
<keyword evidence="3" id="KW-0106">Calcium</keyword>
<name>A0A6A6DJD0_9PEZI</name>
<dbReference type="OrthoDB" id="414698at2759"/>
<dbReference type="PROSITE" id="PS50222">
    <property type="entry name" value="EF_HAND_2"/>
    <property type="match status" value="2"/>
</dbReference>
<organism evidence="5 6">
    <name type="scientific">Zopfia rhizophila CBS 207.26</name>
    <dbReference type="NCBI Taxonomy" id="1314779"/>
    <lineage>
        <taxon>Eukaryota</taxon>
        <taxon>Fungi</taxon>
        <taxon>Dikarya</taxon>
        <taxon>Ascomycota</taxon>
        <taxon>Pezizomycotina</taxon>
        <taxon>Dothideomycetes</taxon>
        <taxon>Dothideomycetes incertae sedis</taxon>
        <taxon>Zopfiaceae</taxon>
        <taxon>Zopfia</taxon>
    </lineage>
</organism>
<evidence type="ECO:0000259" key="4">
    <source>
        <dbReference type="PROSITE" id="PS50222"/>
    </source>
</evidence>
<dbReference type="Pfam" id="PF13499">
    <property type="entry name" value="EF-hand_7"/>
    <property type="match status" value="1"/>
</dbReference>
<dbReference type="Gene3D" id="1.10.238.10">
    <property type="entry name" value="EF-hand"/>
    <property type="match status" value="2"/>
</dbReference>
<dbReference type="InterPro" id="IPR002048">
    <property type="entry name" value="EF_hand_dom"/>
</dbReference>
<dbReference type="CDD" id="cd00051">
    <property type="entry name" value="EFh"/>
    <property type="match status" value="1"/>
</dbReference>
<evidence type="ECO:0000313" key="5">
    <source>
        <dbReference type="EMBL" id="KAF2178369.1"/>
    </source>
</evidence>
<evidence type="ECO:0000256" key="3">
    <source>
        <dbReference type="ARBA" id="ARBA00022837"/>
    </source>
</evidence>
<dbReference type="InterPro" id="IPR018247">
    <property type="entry name" value="EF_Hand_1_Ca_BS"/>
</dbReference>
<proteinExistence type="predicted"/>
<accession>A0A6A6DJD0</accession>
<dbReference type="InterPro" id="IPR050230">
    <property type="entry name" value="CALM/Myosin/TropC-like"/>
</dbReference>
<dbReference type="InterPro" id="IPR011992">
    <property type="entry name" value="EF-hand-dom_pair"/>
</dbReference>
<evidence type="ECO:0000256" key="2">
    <source>
        <dbReference type="ARBA" id="ARBA00022737"/>
    </source>
</evidence>
<dbReference type="PANTHER" id="PTHR23048:SF49">
    <property type="entry name" value="FI08416P-RELATED"/>
    <property type="match status" value="1"/>
</dbReference>
<dbReference type="SUPFAM" id="SSF47473">
    <property type="entry name" value="EF-hand"/>
    <property type="match status" value="1"/>
</dbReference>
<keyword evidence="2" id="KW-0677">Repeat</keyword>
<dbReference type="Gene3D" id="1.25.40.10">
    <property type="entry name" value="Tetratricopeptide repeat domain"/>
    <property type="match status" value="1"/>
</dbReference>
<dbReference type="GO" id="GO:0016460">
    <property type="term" value="C:myosin II complex"/>
    <property type="evidence" value="ECO:0007669"/>
    <property type="project" value="TreeGrafter"/>
</dbReference>